<organism evidence="6">
    <name type="scientific">Gongylonema pulchrum</name>
    <dbReference type="NCBI Taxonomy" id="637853"/>
    <lineage>
        <taxon>Eukaryota</taxon>
        <taxon>Metazoa</taxon>
        <taxon>Ecdysozoa</taxon>
        <taxon>Nematoda</taxon>
        <taxon>Chromadorea</taxon>
        <taxon>Rhabditida</taxon>
        <taxon>Spirurina</taxon>
        <taxon>Spiruromorpha</taxon>
        <taxon>Spiruroidea</taxon>
        <taxon>Gongylonematidae</taxon>
        <taxon>Gongylonema</taxon>
    </lineage>
</organism>
<dbReference type="GO" id="GO:0061657">
    <property type="term" value="F:UFM1 conjugating enzyme activity"/>
    <property type="evidence" value="ECO:0007669"/>
    <property type="project" value="InterPro"/>
</dbReference>
<dbReference type="InterPro" id="IPR016135">
    <property type="entry name" value="UBQ-conjugating_enzyme/RWD"/>
</dbReference>
<reference evidence="4 5" key="2">
    <citation type="submission" date="2018-11" db="EMBL/GenBank/DDBJ databases">
        <authorList>
            <consortium name="Pathogen Informatics"/>
        </authorList>
    </citation>
    <scope>NUCLEOTIDE SEQUENCE [LARGE SCALE GENOMIC DNA]</scope>
</reference>
<sequence length="85" mass="9537">MNLMSNLIFQSHIRQLRLKLPCLNWTAKLQKCTGRICLSDHFKPLWARNVPKFGIAQAFSLGLGPWLAVEVPDLVARGVIQPKAA</sequence>
<evidence type="ECO:0000256" key="2">
    <source>
        <dbReference type="ARBA" id="ARBA00013306"/>
    </source>
</evidence>
<dbReference type="PANTHER" id="PTHR12921">
    <property type="entry name" value="UBIQUITIN-FOLD MODIFIER-CONJUGATING ENZYME 1"/>
    <property type="match status" value="1"/>
</dbReference>
<dbReference type="OrthoDB" id="10256182at2759"/>
<dbReference type="AlphaFoldDB" id="A0A183DRL4"/>
<evidence type="ECO:0000313" key="5">
    <source>
        <dbReference type="Proteomes" id="UP000271098"/>
    </source>
</evidence>
<dbReference type="PANTHER" id="PTHR12921:SF0">
    <property type="entry name" value="UBIQUITIN-FOLD MODIFIER-CONJUGATING ENZYME 1"/>
    <property type="match status" value="1"/>
</dbReference>
<dbReference type="Proteomes" id="UP000271098">
    <property type="component" value="Unassembled WGS sequence"/>
</dbReference>
<dbReference type="GO" id="GO:0005737">
    <property type="term" value="C:cytoplasm"/>
    <property type="evidence" value="ECO:0007669"/>
    <property type="project" value="TreeGrafter"/>
</dbReference>
<protein>
    <recommendedName>
        <fullName evidence="2">Ubiquitin-fold modifier-conjugating enzyme 1</fullName>
    </recommendedName>
</protein>
<dbReference type="EMBL" id="UYRT01078504">
    <property type="protein sequence ID" value="VDN18668.1"/>
    <property type="molecule type" value="Genomic_DNA"/>
</dbReference>
<reference evidence="6" key="1">
    <citation type="submission" date="2016-06" db="UniProtKB">
        <authorList>
            <consortium name="WormBaseParasite"/>
        </authorList>
    </citation>
    <scope>IDENTIFICATION</scope>
</reference>
<evidence type="ECO:0000313" key="4">
    <source>
        <dbReference type="EMBL" id="VDN18668.1"/>
    </source>
</evidence>
<dbReference type="Gene3D" id="3.10.110.10">
    <property type="entry name" value="Ubiquitin Conjugating Enzyme"/>
    <property type="match status" value="1"/>
</dbReference>
<dbReference type="WBParaSite" id="GPUH_0001136801-mRNA-1">
    <property type="protein sequence ID" value="GPUH_0001136801-mRNA-1"/>
    <property type="gene ID" value="GPUH_0001136801"/>
</dbReference>
<evidence type="ECO:0000256" key="3">
    <source>
        <dbReference type="ARBA" id="ARBA00022786"/>
    </source>
</evidence>
<evidence type="ECO:0000313" key="6">
    <source>
        <dbReference type="WBParaSite" id="GPUH_0001136801-mRNA-1"/>
    </source>
</evidence>
<accession>A0A183DRL4</accession>
<dbReference type="GO" id="GO:1990592">
    <property type="term" value="P:protein K69-linked ufmylation"/>
    <property type="evidence" value="ECO:0007669"/>
    <property type="project" value="TreeGrafter"/>
</dbReference>
<gene>
    <name evidence="4" type="ORF">GPUH_LOCUS11355</name>
</gene>
<keyword evidence="3" id="KW-0833">Ubl conjugation pathway</keyword>
<proteinExistence type="inferred from homology"/>
<comment type="similarity">
    <text evidence="1">Belongs to the ubiquitin-conjugating enzyme family. UFC1 subfamily.</text>
</comment>
<dbReference type="InterPro" id="IPR014806">
    <property type="entry name" value="Ufc1"/>
</dbReference>
<dbReference type="Pfam" id="PF08694">
    <property type="entry name" value="UFC1"/>
    <property type="match status" value="1"/>
</dbReference>
<dbReference type="SUPFAM" id="SSF54495">
    <property type="entry name" value="UBC-like"/>
    <property type="match status" value="1"/>
</dbReference>
<name>A0A183DRL4_9BILA</name>
<keyword evidence="5" id="KW-1185">Reference proteome</keyword>
<evidence type="ECO:0000256" key="1">
    <source>
        <dbReference type="ARBA" id="ARBA00008451"/>
    </source>
</evidence>